<keyword evidence="3" id="KW-1185">Reference proteome</keyword>
<keyword evidence="1" id="KW-0732">Signal</keyword>
<dbReference type="RefSeq" id="WP_182331652.1">
    <property type="nucleotide sequence ID" value="NZ_CP058555.1"/>
</dbReference>
<name>A0A7G5DZG4_9SPHI</name>
<dbReference type="EMBL" id="CP058555">
    <property type="protein sequence ID" value="QMV67139.1"/>
    <property type="molecule type" value="Genomic_DNA"/>
</dbReference>
<dbReference type="AlphaFoldDB" id="A0A7G5DZG4"/>
<sequence>MKASYTILLLTFGLLLTTSCTTRKNNDVQVENKEETISATGTVMHTENGKDGYMATIKSEDGKDYVATISIVNLGKNAGSFKKYEVGDKIKVKGPFWKDEEGKVHITVRQLN</sequence>
<accession>A0A7G5DZG4</accession>
<feature type="signal peptide" evidence="1">
    <location>
        <begin position="1"/>
        <end position="23"/>
    </location>
</feature>
<gene>
    <name evidence="2" type="ORF">HS960_05485</name>
</gene>
<dbReference type="PROSITE" id="PS51257">
    <property type="entry name" value="PROKAR_LIPOPROTEIN"/>
    <property type="match status" value="1"/>
</dbReference>
<reference evidence="2 3" key="1">
    <citation type="journal article" date="2020" name="G3 (Bethesda)">
        <title>CeMbio - The Caenorhabditis elegans Microbiome Resource.</title>
        <authorList>
            <person name="Dirksen P."/>
            <person name="Assie A."/>
            <person name="Zimmermann J."/>
            <person name="Zhang F."/>
            <person name="Tietje A.M."/>
            <person name="Marsh S.A."/>
            <person name="Felix M.A."/>
            <person name="Shapira M."/>
            <person name="Kaleta C."/>
            <person name="Schulenburg H."/>
            <person name="Samuel B."/>
        </authorList>
    </citation>
    <scope>NUCLEOTIDE SEQUENCE [LARGE SCALE GENOMIC DNA]</scope>
    <source>
        <strain evidence="2 3">BIGb0170</strain>
    </source>
</reference>
<evidence type="ECO:0000313" key="2">
    <source>
        <dbReference type="EMBL" id="QMV67139.1"/>
    </source>
</evidence>
<organism evidence="2 3">
    <name type="scientific">Sphingobacterium paramultivorum</name>
    <dbReference type="NCBI Taxonomy" id="2886510"/>
    <lineage>
        <taxon>Bacteria</taxon>
        <taxon>Pseudomonadati</taxon>
        <taxon>Bacteroidota</taxon>
        <taxon>Sphingobacteriia</taxon>
        <taxon>Sphingobacteriales</taxon>
        <taxon>Sphingobacteriaceae</taxon>
        <taxon>Sphingobacterium</taxon>
    </lineage>
</organism>
<evidence type="ECO:0008006" key="4">
    <source>
        <dbReference type="Google" id="ProtNLM"/>
    </source>
</evidence>
<proteinExistence type="predicted"/>
<evidence type="ECO:0000313" key="3">
    <source>
        <dbReference type="Proteomes" id="UP000515450"/>
    </source>
</evidence>
<protein>
    <recommendedName>
        <fullName evidence="4">DUF3221 domain-containing protein</fullName>
    </recommendedName>
</protein>
<evidence type="ECO:0000256" key="1">
    <source>
        <dbReference type="SAM" id="SignalP"/>
    </source>
</evidence>
<dbReference type="Proteomes" id="UP000515450">
    <property type="component" value="Chromosome"/>
</dbReference>
<feature type="chain" id="PRO_5028904917" description="DUF3221 domain-containing protein" evidence="1">
    <location>
        <begin position="24"/>
        <end position="112"/>
    </location>
</feature>